<evidence type="ECO:0000256" key="3">
    <source>
        <dbReference type="ARBA" id="ARBA00022989"/>
    </source>
</evidence>
<dbReference type="EMBL" id="BAAAQQ010000007">
    <property type="protein sequence ID" value="GAA2121160.1"/>
    <property type="molecule type" value="Genomic_DNA"/>
</dbReference>
<accession>A0ABN2Y3S8</accession>
<keyword evidence="2 5" id="KW-0812">Transmembrane</keyword>
<keyword evidence="7" id="KW-1185">Reference proteome</keyword>
<evidence type="ECO:0000256" key="5">
    <source>
        <dbReference type="SAM" id="Phobius"/>
    </source>
</evidence>
<proteinExistence type="predicted"/>
<dbReference type="Proteomes" id="UP001500575">
    <property type="component" value="Unassembled WGS sequence"/>
</dbReference>
<reference evidence="6 7" key="1">
    <citation type="journal article" date="2019" name="Int. J. Syst. Evol. Microbiol.">
        <title>The Global Catalogue of Microorganisms (GCM) 10K type strain sequencing project: providing services to taxonomists for standard genome sequencing and annotation.</title>
        <authorList>
            <consortium name="The Broad Institute Genomics Platform"/>
            <consortium name="The Broad Institute Genome Sequencing Center for Infectious Disease"/>
            <person name="Wu L."/>
            <person name="Ma J."/>
        </authorList>
    </citation>
    <scope>NUCLEOTIDE SEQUENCE [LARGE SCALE GENOMIC DNA]</scope>
    <source>
        <strain evidence="6 7">JCM 16021</strain>
    </source>
</reference>
<feature type="transmembrane region" description="Helical" evidence="5">
    <location>
        <begin position="182"/>
        <end position="204"/>
    </location>
</feature>
<feature type="transmembrane region" description="Helical" evidence="5">
    <location>
        <begin position="154"/>
        <end position="176"/>
    </location>
</feature>
<evidence type="ECO:0000256" key="2">
    <source>
        <dbReference type="ARBA" id="ARBA00022692"/>
    </source>
</evidence>
<dbReference type="PANTHER" id="PTHR31851">
    <property type="entry name" value="FE(2+)/MN(2+) TRANSPORTER PCL1"/>
    <property type="match status" value="1"/>
</dbReference>
<evidence type="ECO:0000256" key="1">
    <source>
        <dbReference type="ARBA" id="ARBA00004127"/>
    </source>
</evidence>
<evidence type="ECO:0000313" key="7">
    <source>
        <dbReference type="Proteomes" id="UP001500575"/>
    </source>
</evidence>
<comment type="caution">
    <text evidence="6">The sequence shown here is derived from an EMBL/GenBank/DDBJ whole genome shotgun (WGS) entry which is preliminary data.</text>
</comment>
<name>A0ABN2Y3S8_9ACTN</name>
<gene>
    <name evidence="6" type="ORF">GCM10009843_15180</name>
</gene>
<sequence>MDETNEAVDEVGHTHADISGGWLRAATFGAMDGLVTNLSLVAGVGAAGASTAVVLTAGLAGLVAGAFSMALGEYASVSTQNEAIDKEVAVEGREIRENPTAEIAELAELFVGMGMSGGTAAAAAAEVHQDHDTAVRLHVSQELGVDPDEKASPLVAAVSSFVMFSIGAVIPLLPYLLGRPSLAAGLLCGGAGLLVAGGVASYFTATTWWWGALRQLLYGALAASATYAVGTLLGVGIAP</sequence>
<dbReference type="RefSeq" id="WP_344303076.1">
    <property type="nucleotide sequence ID" value="NZ_BAAAQQ010000007.1"/>
</dbReference>
<organism evidence="6 7">
    <name type="scientific">Nocardioides bigeumensis</name>
    <dbReference type="NCBI Taxonomy" id="433657"/>
    <lineage>
        <taxon>Bacteria</taxon>
        <taxon>Bacillati</taxon>
        <taxon>Actinomycetota</taxon>
        <taxon>Actinomycetes</taxon>
        <taxon>Propionibacteriales</taxon>
        <taxon>Nocardioidaceae</taxon>
        <taxon>Nocardioides</taxon>
    </lineage>
</organism>
<evidence type="ECO:0000256" key="4">
    <source>
        <dbReference type="ARBA" id="ARBA00023136"/>
    </source>
</evidence>
<dbReference type="InterPro" id="IPR008217">
    <property type="entry name" value="Ccc1_fam"/>
</dbReference>
<protein>
    <submittedName>
        <fullName evidence="6">VIT1/CCC1 transporter family protein</fullName>
    </submittedName>
</protein>
<comment type="subcellular location">
    <subcellularLocation>
        <location evidence="1">Endomembrane system</location>
        <topology evidence="1">Multi-pass membrane protein</topology>
    </subcellularLocation>
</comment>
<feature type="transmembrane region" description="Helical" evidence="5">
    <location>
        <begin position="216"/>
        <end position="238"/>
    </location>
</feature>
<feature type="transmembrane region" description="Helical" evidence="5">
    <location>
        <begin position="40"/>
        <end position="67"/>
    </location>
</feature>
<evidence type="ECO:0000313" key="6">
    <source>
        <dbReference type="EMBL" id="GAA2121160.1"/>
    </source>
</evidence>
<keyword evidence="3 5" id="KW-1133">Transmembrane helix</keyword>
<dbReference type="Pfam" id="PF01988">
    <property type="entry name" value="VIT1"/>
    <property type="match status" value="1"/>
</dbReference>
<keyword evidence="4 5" id="KW-0472">Membrane</keyword>